<dbReference type="InterPro" id="IPR011990">
    <property type="entry name" value="TPR-like_helical_dom_sf"/>
</dbReference>
<proteinExistence type="predicted"/>
<dbReference type="PANTHER" id="PTHR45641:SF19">
    <property type="entry name" value="NEPHROCYSTIN-3"/>
    <property type="match status" value="1"/>
</dbReference>
<dbReference type="SMART" id="SM00028">
    <property type="entry name" value="TPR"/>
    <property type="match status" value="3"/>
</dbReference>
<dbReference type="EMBL" id="NPHW01002728">
    <property type="protein sequence ID" value="OXV10858.1"/>
    <property type="molecule type" value="Genomic_DNA"/>
</dbReference>
<sequence length="266" mass="28848">IGSRSYINAEAGQAGRGREDVSAGTARKGEGIGPRSHINAGHGQQLGPSLRGPGQAGRLGREDVPADITRKGEGIGPMSRTIHIPGHTSTLDTVNNLGALYTNQGKLDEAEKMYQRALHGYEKAWGPDHTSTLDTVNNLGILYKSQGIGPRSYINVNNWGLLYMNQGKLDEAEKMYQRALPGYETALGLENVTRYLPALNTMWNLGYLFATQGRLAEAKEMFSRAYTGFRAVLGPSSNECQRLEHNIASLDPTQAGTSDSGSTRRE</sequence>
<keyword evidence="1" id="KW-0677">Repeat</keyword>
<protein>
    <recommendedName>
        <fullName evidence="7">MalT-like TPR region domain-containing protein</fullName>
    </recommendedName>
</protein>
<feature type="non-terminal residue" evidence="5">
    <location>
        <position position="1"/>
    </location>
</feature>
<dbReference type="PROSITE" id="PS50005">
    <property type="entry name" value="TPR"/>
    <property type="match status" value="1"/>
</dbReference>
<accession>A0A232M3D5</accession>
<keyword evidence="6" id="KW-1185">Reference proteome</keyword>
<dbReference type="Pfam" id="PF13424">
    <property type="entry name" value="TPR_12"/>
    <property type="match status" value="1"/>
</dbReference>
<dbReference type="OrthoDB" id="1658288at2759"/>
<name>A0A232M3D5_9EURO</name>
<feature type="repeat" description="TPR" evidence="3">
    <location>
        <begin position="91"/>
        <end position="124"/>
    </location>
</feature>
<comment type="caution">
    <text evidence="5">The sequence shown here is derived from an EMBL/GenBank/DDBJ whole genome shotgun (WGS) entry which is preliminary data.</text>
</comment>
<evidence type="ECO:0000256" key="2">
    <source>
        <dbReference type="ARBA" id="ARBA00022803"/>
    </source>
</evidence>
<feature type="region of interest" description="Disordered" evidence="4">
    <location>
        <begin position="1"/>
        <end position="79"/>
    </location>
</feature>
<organism evidence="5 6">
    <name type="scientific">Elaphomyces granulatus</name>
    <dbReference type="NCBI Taxonomy" id="519963"/>
    <lineage>
        <taxon>Eukaryota</taxon>
        <taxon>Fungi</taxon>
        <taxon>Dikarya</taxon>
        <taxon>Ascomycota</taxon>
        <taxon>Pezizomycotina</taxon>
        <taxon>Eurotiomycetes</taxon>
        <taxon>Eurotiomycetidae</taxon>
        <taxon>Eurotiales</taxon>
        <taxon>Elaphomycetaceae</taxon>
        <taxon>Elaphomyces</taxon>
    </lineage>
</organism>
<dbReference type="Pfam" id="PF13374">
    <property type="entry name" value="TPR_10"/>
    <property type="match status" value="1"/>
</dbReference>
<evidence type="ECO:0000256" key="3">
    <source>
        <dbReference type="PROSITE-ProRule" id="PRU00339"/>
    </source>
</evidence>
<dbReference type="InterPro" id="IPR019734">
    <property type="entry name" value="TPR_rpt"/>
</dbReference>
<evidence type="ECO:0000313" key="6">
    <source>
        <dbReference type="Proteomes" id="UP000243515"/>
    </source>
</evidence>
<keyword evidence="2 3" id="KW-0802">TPR repeat</keyword>
<reference evidence="5 6" key="1">
    <citation type="journal article" date="2015" name="Environ. Microbiol.">
        <title>Metagenome sequence of Elaphomyces granulatus from sporocarp tissue reveals Ascomycota ectomycorrhizal fingerprints of genome expansion and a Proteobacteria-rich microbiome.</title>
        <authorList>
            <person name="Quandt C.A."/>
            <person name="Kohler A."/>
            <person name="Hesse C.N."/>
            <person name="Sharpton T.J."/>
            <person name="Martin F."/>
            <person name="Spatafora J.W."/>
        </authorList>
    </citation>
    <scope>NUCLEOTIDE SEQUENCE [LARGE SCALE GENOMIC DNA]</scope>
    <source>
        <strain evidence="5 6">OSC145934</strain>
    </source>
</reference>
<dbReference type="PANTHER" id="PTHR45641">
    <property type="entry name" value="TETRATRICOPEPTIDE REPEAT PROTEIN (AFU_ORTHOLOGUE AFUA_6G03870)"/>
    <property type="match status" value="1"/>
</dbReference>
<evidence type="ECO:0008006" key="7">
    <source>
        <dbReference type="Google" id="ProtNLM"/>
    </source>
</evidence>
<evidence type="ECO:0000256" key="4">
    <source>
        <dbReference type="SAM" id="MobiDB-lite"/>
    </source>
</evidence>
<dbReference type="SUPFAM" id="SSF48452">
    <property type="entry name" value="TPR-like"/>
    <property type="match status" value="1"/>
</dbReference>
<gene>
    <name evidence="5" type="ORF">Egran_01381</name>
</gene>
<evidence type="ECO:0000313" key="5">
    <source>
        <dbReference type="EMBL" id="OXV10858.1"/>
    </source>
</evidence>
<dbReference type="Proteomes" id="UP000243515">
    <property type="component" value="Unassembled WGS sequence"/>
</dbReference>
<feature type="compositionally biased region" description="Basic and acidic residues" evidence="4">
    <location>
        <begin position="59"/>
        <end position="73"/>
    </location>
</feature>
<dbReference type="Gene3D" id="1.25.40.10">
    <property type="entry name" value="Tetratricopeptide repeat domain"/>
    <property type="match status" value="2"/>
</dbReference>
<dbReference type="AlphaFoldDB" id="A0A232M3D5"/>
<evidence type="ECO:0000256" key="1">
    <source>
        <dbReference type="ARBA" id="ARBA00022737"/>
    </source>
</evidence>